<dbReference type="PROSITE" id="PS50297">
    <property type="entry name" value="ANK_REP_REGION"/>
    <property type="match status" value="2"/>
</dbReference>
<feature type="repeat" description="ANK" evidence="3">
    <location>
        <begin position="482"/>
        <end position="514"/>
    </location>
</feature>
<evidence type="ECO:0000256" key="2">
    <source>
        <dbReference type="ARBA" id="ARBA00023043"/>
    </source>
</evidence>
<dbReference type="InterPro" id="IPR002110">
    <property type="entry name" value="Ankyrin_rpt"/>
</dbReference>
<protein>
    <submittedName>
        <fullName evidence="4">Uncharacterized protein</fullName>
    </submittedName>
</protein>
<dbReference type="Proteomes" id="UP000298058">
    <property type="component" value="Unassembled WGS sequence"/>
</dbReference>
<proteinExistence type="predicted"/>
<dbReference type="InterPro" id="IPR036770">
    <property type="entry name" value="Ankyrin_rpt-contain_sf"/>
</dbReference>
<reference evidence="4" key="1">
    <citation type="journal article" date="2019" name="PLoS Negl. Trop. Dis.">
        <title>Revisiting the worldwide diversity of Leptospira species in the environment.</title>
        <authorList>
            <person name="Vincent A.T."/>
            <person name="Schiettekatte O."/>
            <person name="Bourhy P."/>
            <person name="Veyrier F.J."/>
            <person name="Picardeau M."/>
        </authorList>
    </citation>
    <scope>NUCLEOTIDE SEQUENCE [LARGE SCALE GENOMIC DNA]</scope>
    <source>
        <strain evidence="4">201300427</strain>
    </source>
</reference>
<gene>
    <name evidence="4" type="ORF">EHS15_17480</name>
</gene>
<keyword evidence="2 3" id="KW-0040">ANK repeat</keyword>
<evidence type="ECO:0000313" key="4">
    <source>
        <dbReference type="EMBL" id="TGN17328.1"/>
    </source>
</evidence>
<evidence type="ECO:0000313" key="5">
    <source>
        <dbReference type="Proteomes" id="UP000298058"/>
    </source>
</evidence>
<sequence>MKAILICSQCSSEHHITESKIQGKKGKFRCKSCSFLNPFDRSEAGSQEAPAPSPKLVLFDLQFESEIPETELHGQWKGHFFDDFRSVWFDDRLLILPADENEIFQPKEYISITGLAHPKKLKGFRFDVRPDDRENQSRMVSVSDTFSANSGYRLSLTVESESETSVQGKIYLAIPDETNTYLNGTFKALRIQTVEFESNGTFSKELPSFVSNKLAAKVYTLSGNTLHLQESFSRLFEEEKRILLETLFEHWIIGEGEAESLVLTEENVIFKFSLSEKKMTESLIFLIGNQVYPDASSWDTIKNKLESFSDTNPSFVGILKKKFPTEMERLLEPPSSNPSGQDPSIAIQKDDPILLREILNSGVSPSYVSPESSLNPLSFSLLHEALSSAGAKCGQLLLDSGADPNHVDKNGETPLFRLCQNNEISLKDKTTLLDSLITLGINVDQQSLNGMTGLHWCSIFGEPSLAKRLIQGGANIHIADNFGNTSLHEACKFGHSSVLALLLEAGAMPNVFNQEHRCGRDLAFESLESAELQGNEEEVARYERILSLLDVYGG</sequence>
<dbReference type="OrthoDB" id="342613at2"/>
<organism evidence="4 5">
    <name type="scientific">Leptospira idonii</name>
    <dbReference type="NCBI Taxonomy" id="1193500"/>
    <lineage>
        <taxon>Bacteria</taxon>
        <taxon>Pseudomonadati</taxon>
        <taxon>Spirochaetota</taxon>
        <taxon>Spirochaetia</taxon>
        <taxon>Leptospirales</taxon>
        <taxon>Leptospiraceae</taxon>
        <taxon>Leptospira</taxon>
    </lineage>
</organism>
<dbReference type="PROSITE" id="PS50088">
    <property type="entry name" value="ANK_REPEAT"/>
    <property type="match status" value="2"/>
</dbReference>
<keyword evidence="1" id="KW-0677">Repeat</keyword>
<dbReference type="SUPFAM" id="SSF48403">
    <property type="entry name" value="Ankyrin repeat"/>
    <property type="match status" value="1"/>
</dbReference>
<dbReference type="SMART" id="SM00248">
    <property type="entry name" value="ANK"/>
    <property type="match status" value="4"/>
</dbReference>
<dbReference type="PANTHER" id="PTHR24198">
    <property type="entry name" value="ANKYRIN REPEAT AND PROTEIN KINASE DOMAIN-CONTAINING PROTEIN"/>
    <property type="match status" value="1"/>
</dbReference>
<evidence type="ECO:0000256" key="3">
    <source>
        <dbReference type="PROSITE-ProRule" id="PRU00023"/>
    </source>
</evidence>
<dbReference type="AlphaFoldDB" id="A0A4V3JXK1"/>
<dbReference type="RefSeq" id="WP_135761882.1">
    <property type="nucleotide sequence ID" value="NZ_RQHW01000078.1"/>
</dbReference>
<dbReference type="PANTHER" id="PTHR24198:SF165">
    <property type="entry name" value="ANKYRIN REPEAT-CONTAINING PROTEIN-RELATED"/>
    <property type="match status" value="1"/>
</dbReference>
<dbReference type="Gene3D" id="1.25.40.20">
    <property type="entry name" value="Ankyrin repeat-containing domain"/>
    <property type="match status" value="1"/>
</dbReference>
<keyword evidence="5" id="KW-1185">Reference proteome</keyword>
<feature type="repeat" description="ANK" evidence="3">
    <location>
        <begin position="449"/>
        <end position="481"/>
    </location>
</feature>
<dbReference type="Pfam" id="PF12796">
    <property type="entry name" value="Ank_2"/>
    <property type="match status" value="1"/>
</dbReference>
<comment type="caution">
    <text evidence="4">The sequence shown here is derived from an EMBL/GenBank/DDBJ whole genome shotgun (WGS) entry which is preliminary data.</text>
</comment>
<evidence type="ECO:0000256" key="1">
    <source>
        <dbReference type="ARBA" id="ARBA00022737"/>
    </source>
</evidence>
<dbReference type="Pfam" id="PF13637">
    <property type="entry name" value="Ank_4"/>
    <property type="match status" value="1"/>
</dbReference>
<accession>A0A4V3JXK1</accession>
<name>A0A4V3JXK1_9LEPT</name>
<dbReference type="EMBL" id="RQHW01000078">
    <property type="protein sequence ID" value="TGN17328.1"/>
    <property type="molecule type" value="Genomic_DNA"/>
</dbReference>